<comment type="subcellular location">
    <subcellularLocation>
        <location evidence="2">Cytoplasm</location>
    </subcellularLocation>
    <subcellularLocation>
        <location evidence="1">Nucleus</location>
    </subcellularLocation>
</comment>
<dbReference type="PANTHER" id="PTHR20531:SF1">
    <property type="entry name" value="N-ALPHA-ACETYLTRANSFERASE 40"/>
    <property type="match status" value="1"/>
</dbReference>
<evidence type="ECO:0000313" key="13">
    <source>
        <dbReference type="EMBL" id="KAF8912729.1"/>
    </source>
</evidence>
<dbReference type="GO" id="GO:1990189">
    <property type="term" value="F:protein N-terminal-serine acetyltransferase activity"/>
    <property type="evidence" value="ECO:0007669"/>
    <property type="project" value="UniProtKB-EC"/>
</dbReference>
<accession>A0A9P5NXB9</accession>
<dbReference type="EC" id="2.3.1.257" evidence="4"/>
<comment type="catalytic activity">
    <reaction evidence="10">
        <text>N-terminal L-seryl-[histone H2A] + acetyl-CoA = N-terminal N(alpha)-acetyl-L-seryl-[histone H2A] + CoA + H(+)</text>
        <dbReference type="Rhea" id="RHEA:50600"/>
        <dbReference type="Rhea" id="RHEA-COMP:12742"/>
        <dbReference type="Rhea" id="RHEA-COMP:12744"/>
        <dbReference type="ChEBI" id="CHEBI:15378"/>
        <dbReference type="ChEBI" id="CHEBI:57287"/>
        <dbReference type="ChEBI" id="CHEBI:57288"/>
        <dbReference type="ChEBI" id="CHEBI:64738"/>
        <dbReference type="ChEBI" id="CHEBI:83690"/>
        <dbReference type="EC" id="2.3.1.257"/>
    </reaction>
</comment>
<dbReference type="OrthoDB" id="424551at2759"/>
<reference evidence="13" key="1">
    <citation type="submission" date="2020-11" db="EMBL/GenBank/DDBJ databases">
        <authorList>
            <consortium name="DOE Joint Genome Institute"/>
            <person name="Ahrendt S."/>
            <person name="Riley R."/>
            <person name="Andreopoulos W."/>
            <person name="LaButti K."/>
            <person name="Pangilinan J."/>
            <person name="Ruiz-duenas F.J."/>
            <person name="Barrasa J.M."/>
            <person name="Sanchez-Garcia M."/>
            <person name="Camarero S."/>
            <person name="Miyauchi S."/>
            <person name="Serrano A."/>
            <person name="Linde D."/>
            <person name="Babiker R."/>
            <person name="Drula E."/>
            <person name="Ayuso-Fernandez I."/>
            <person name="Pacheco R."/>
            <person name="Padilla G."/>
            <person name="Ferreira P."/>
            <person name="Barriuso J."/>
            <person name="Kellner H."/>
            <person name="Castanera R."/>
            <person name="Alfaro M."/>
            <person name="Ramirez L."/>
            <person name="Pisabarro A.G."/>
            <person name="Kuo A."/>
            <person name="Tritt A."/>
            <person name="Lipzen A."/>
            <person name="He G."/>
            <person name="Yan M."/>
            <person name="Ng V."/>
            <person name="Cullen D."/>
            <person name="Martin F."/>
            <person name="Rosso M.-N."/>
            <person name="Henrissat B."/>
            <person name="Hibbett D."/>
            <person name="Martinez A.T."/>
            <person name="Grigoriev I.V."/>
        </authorList>
    </citation>
    <scope>NUCLEOTIDE SEQUENCE</scope>
    <source>
        <strain evidence="13">AH 44721</strain>
    </source>
</reference>
<comment type="caution">
    <text evidence="13">The sequence shown here is derived from an EMBL/GenBank/DDBJ whole genome shotgun (WGS) entry which is preliminary data.</text>
</comment>
<keyword evidence="6" id="KW-0963">Cytoplasm</keyword>
<dbReference type="Pfam" id="PF00583">
    <property type="entry name" value="Acetyltransf_1"/>
    <property type="match status" value="1"/>
</dbReference>
<dbReference type="Proteomes" id="UP000724874">
    <property type="component" value="Unassembled WGS sequence"/>
</dbReference>
<evidence type="ECO:0000256" key="11">
    <source>
        <dbReference type="ARBA" id="ARBA00049524"/>
    </source>
</evidence>
<dbReference type="PANTHER" id="PTHR20531">
    <property type="entry name" value="N-ALPHA-ACETYLTRANSFERASE 40"/>
    <property type="match status" value="1"/>
</dbReference>
<name>A0A9P5NXB9_GYMJU</name>
<feature type="domain" description="N-acetyltransferase" evidence="12">
    <location>
        <begin position="49"/>
        <end position="192"/>
    </location>
</feature>
<evidence type="ECO:0000256" key="6">
    <source>
        <dbReference type="ARBA" id="ARBA00022490"/>
    </source>
</evidence>
<evidence type="ECO:0000256" key="1">
    <source>
        <dbReference type="ARBA" id="ARBA00004123"/>
    </source>
</evidence>
<evidence type="ECO:0000259" key="12">
    <source>
        <dbReference type="PROSITE" id="PS51186"/>
    </source>
</evidence>
<evidence type="ECO:0000256" key="10">
    <source>
        <dbReference type="ARBA" id="ARBA00047821"/>
    </source>
</evidence>
<dbReference type="GO" id="GO:0005737">
    <property type="term" value="C:cytoplasm"/>
    <property type="evidence" value="ECO:0007669"/>
    <property type="project" value="UniProtKB-SubCell"/>
</dbReference>
<keyword evidence="8" id="KW-0539">Nucleus</keyword>
<dbReference type="GO" id="GO:0043998">
    <property type="term" value="F:histone H2A acetyltransferase activity"/>
    <property type="evidence" value="ECO:0007669"/>
    <property type="project" value="InterPro"/>
</dbReference>
<sequence length="201" mass="23113">MPTSKVVRLANKATAEQLTSLISSEYELPSMKGRVQYLHAKSLDEGQRESIWSLFETNMYELYKDSSFGWDPPRKKKELFHSFSRFVLVYQADSMNLLAFTMFRFEFDEDEDIVYCYDLQVSKAHQGLRLGRKLLNELTKLGKAFHLEKVILTVLKTNVEAVAFYKAVGFVLDPTSPDHEGHIGEEEVAEVDYQILSRSVA</sequence>
<dbReference type="CDD" id="cd04301">
    <property type="entry name" value="NAT_SF"/>
    <property type="match status" value="1"/>
</dbReference>
<evidence type="ECO:0000313" key="14">
    <source>
        <dbReference type="Proteomes" id="UP000724874"/>
    </source>
</evidence>
<evidence type="ECO:0000256" key="5">
    <source>
        <dbReference type="ARBA" id="ARBA00015043"/>
    </source>
</evidence>
<dbReference type="InterPro" id="IPR000182">
    <property type="entry name" value="GNAT_dom"/>
</dbReference>
<dbReference type="GO" id="GO:0010485">
    <property type="term" value="F:histone H4 acetyltransferase activity"/>
    <property type="evidence" value="ECO:0007669"/>
    <property type="project" value="InterPro"/>
</dbReference>
<dbReference type="GO" id="GO:0005634">
    <property type="term" value="C:nucleus"/>
    <property type="evidence" value="ECO:0007669"/>
    <property type="project" value="UniProtKB-SubCell"/>
</dbReference>
<dbReference type="SUPFAM" id="SSF55729">
    <property type="entry name" value="Acyl-CoA N-acyltransferases (Nat)"/>
    <property type="match status" value="1"/>
</dbReference>
<evidence type="ECO:0000256" key="7">
    <source>
        <dbReference type="ARBA" id="ARBA00022679"/>
    </source>
</evidence>
<evidence type="ECO:0000256" key="9">
    <source>
        <dbReference type="ARBA" id="ARBA00023315"/>
    </source>
</evidence>
<dbReference type="AlphaFoldDB" id="A0A9P5NXB9"/>
<dbReference type="InterPro" id="IPR016181">
    <property type="entry name" value="Acyl_CoA_acyltransferase"/>
</dbReference>
<gene>
    <name evidence="13" type="ORF">CPB84DRAFT_1759348</name>
</gene>
<keyword evidence="7" id="KW-0808">Transferase</keyword>
<dbReference type="PROSITE" id="PS51186">
    <property type="entry name" value="GNAT"/>
    <property type="match status" value="1"/>
</dbReference>
<keyword evidence="9" id="KW-0012">Acyltransferase</keyword>
<evidence type="ECO:0000256" key="2">
    <source>
        <dbReference type="ARBA" id="ARBA00004496"/>
    </source>
</evidence>
<protein>
    <recommendedName>
        <fullName evidence="5">N-alpha-acetyltransferase 40</fullName>
        <ecNumber evidence="4">2.3.1.257</ecNumber>
    </recommendedName>
</protein>
<organism evidence="13 14">
    <name type="scientific">Gymnopilus junonius</name>
    <name type="common">Spectacular rustgill mushroom</name>
    <name type="synonym">Gymnopilus spectabilis subsp. junonius</name>
    <dbReference type="NCBI Taxonomy" id="109634"/>
    <lineage>
        <taxon>Eukaryota</taxon>
        <taxon>Fungi</taxon>
        <taxon>Dikarya</taxon>
        <taxon>Basidiomycota</taxon>
        <taxon>Agaricomycotina</taxon>
        <taxon>Agaricomycetes</taxon>
        <taxon>Agaricomycetidae</taxon>
        <taxon>Agaricales</taxon>
        <taxon>Agaricineae</taxon>
        <taxon>Hymenogastraceae</taxon>
        <taxon>Gymnopilus</taxon>
    </lineage>
</organism>
<comment type="catalytic activity">
    <reaction evidence="11">
        <text>N-terminal L-seryl-[histone H4] + acetyl-CoA = N-terminal N(alpha)-acetyl-L-seryl-[histone H4] + CoA + H(+)</text>
        <dbReference type="Rhea" id="RHEA:50596"/>
        <dbReference type="Rhea" id="RHEA-COMP:12740"/>
        <dbReference type="Rhea" id="RHEA-COMP:12743"/>
        <dbReference type="ChEBI" id="CHEBI:15378"/>
        <dbReference type="ChEBI" id="CHEBI:57287"/>
        <dbReference type="ChEBI" id="CHEBI:57288"/>
        <dbReference type="ChEBI" id="CHEBI:64738"/>
        <dbReference type="ChEBI" id="CHEBI:83690"/>
        <dbReference type="EC" id="2.3.1.257"/>
    </reaction>
</comment>
<dbReference type="Gene3D" id="3.40.630.30">
    <property type="match status" value="1"/>
</dbReference>
<comment type="similarity">
    <text evidence="3">Belongs to the acetyltransferase family. NAA40 subfamily.</text>
</comment>
<evidence type="ECO:0000256" key="4">
    <source>
        <dbReference type="ARBA" id="ARBA00012950"/>
    </source>
</evidence>
<dbReference type="InterPro" id="IPR039949">
    <property type="entry name" value="NAA40"/>
</dbReference>
<evidence type="ECO:0000256" key="8">
    <source>
        <dbReference type="ARBA" id="ARBA00023242"/>
    </source>
</evidence>
<dbReference type="EMBL" id="JADNYJ010000002">
    <property type="protein sequence ID" value="KAF8912729.1"/>
    <property type="molecule type" value="Genomic_DNA"/>
</dbReference>
<keyword evidence="14" id="KW-1185">Reference proteome</keyword>
<evidence type="ECO:0000256" key="3">
    <source>
        <dbReference type="ARBA" id="ARBA00008870"/>
    </source>
</evidence>
<proteinExistence type="inferred from homology"/>